<feature type="non-terminal residue" evidence="7">
    <location>
        <position position="199"/>
    </location>
</feature>
<comment type="caution">
    <text evidence="7">The sequence shown here is derived from an EMBL/GenBank/DDBJ whole genome shotgun (WGS) entry which is preliminary data.</text>
</comment>
<keyword evidence="3 6" id="KW-1133">Transmembrane helix</keyword>
<keyword evidence="4 6" id="KW-0472">Membrane</keyword>
<organism evidence="7">
    <name type="scientific">marine sediment metagenome</name>
    <dbReference type="NCBI Taxonomy" id="412755"/>
    <lineage>
        <taxon>unclassified sequences</taxon>
        <taxon>metagenomes</taxon>
        <taxon>ecological metagenomes</taxon>
    </lineage>
</organism>
<dbReference type="GO" id="GO:0012505">
    <property type="term" value="C:endomembrane system"/>
    <property type="evidence" value="ECO:0007669"/>
    <property type="project" value="UniProtKB-SubCell"/>
</dbReference>
<evidence type="ECO:0000256" key="5">
    <source>
        <dbReference type="SAM" id="MobiDB-lite"/>
    </source>
</evidence>
<evidence type="ECO:0000256" key="6">
    <source>
        <dbReference type="SAM" id="Phobius"/>
    </source>
</evidence>
<evidence type="ECO:0000256" key="1">
    <source>
        <dbReference type="ARBA" id="ARBA00004127"/>
    </source>
</evidence>
<reference evidence="7" key="1">
    <citation type="journal article" date="2014" name="Front. Microbiol.">
        <title>High frequency of phylogenetically diverse reductive dehalogenase-homologous genes in deep subseafloor sedimentary metagenomes.</title>
        <authorList>
            <person name="Kawai M."/>
            <person name="Futagami T."/>
            <person name="Toyoda A."/>
            <person name="Takaki Y."/>
            <person name="Nishi S."/>
            <person name="Hori S."/>
            <person name="Arai W."/>
            <person name="Tsubouchi T."/>
            <person name="Morono Y."/>
            <person name="Uchiyama I."/>
            <person name="Ito T."/>
            <person name="Fujiyama A."/>
            <person name="Inagaki F."/>
            <person name="Takami H."/>
        </authorList>
    </citation>
    <scope>NUCLEOTIDE SEQUENCE</scope>
    <source>
        <strain evidence="7">Expedition CK06-06</strain>
    </source>
</reference>
<keyword evidence="2 6" id="KW-0812">Transmembrane</keyword>
<name>X0YL65_9ZZZZ</name>
<feature type="compositionally biased region" description="Pro residues" evidence="5">
    <location>
        <begin position="1"/>
        <end position="20"/>
    </location>
</feature>
<feature type="region of interest" description="Disordered" evidence="5">
    <location>
        <begin position="1"/>
        <end position="28"/>
    </location>
</feature>
<dbReference type="InterPro" id="IPR008217">
    <property type="entry name" value="Ccc1_fam"/>
</dbReference>
<dbReference type="AlphaFoldDB" id="X0YL65"/>
<dbReference type="PANTHER" id="PTHR31851">
    <property type="entry name" value="FE(2+)/MN(2+) TRANSPORTER PCL1"/>
    <property type="match status" value="1"/>
</dbReference>
<feature type="transmembrane region" description="Helical" evidence="6">
    <location>
        <begin position="71"/>
        <end position="92"/>
    </location>
</feature>
<comment type="subcellular location">
    <subcellularLocation>
        <location evidence="1">Endomembrane system</location>
        <topology evidence="1">Multi-pass membrane protein</topology>
    </subcellularLocation>
</comment>
<evidence type="ECO:0000256" key="4">
    <source>
        <dbReference type="ARBA" id="ARBA00023136"/>
    </source>
</evidence>
<dbReference type="GO" id="GO:0005384">
    <property type="term" value="F:manganese ion transmembrane transporter activity"/>
    <property type="evidence" value="ECO:0007669"/>
    <property type="project" value="InterPro"/>
</dbReference>
<dbReference type="EMBL" id="BARS01055655">
    <property type="protein sequence ID" value="GAG47767.1"/>
    <property type="molecule type" value="Genomic_DNA"/>
</dbReference>
<evidence type="ECO:0000256" key="3">
    <source>
        <dbReference type="ARBA" id="ARBA00022989"/>
    </source>
</evidence>
<sequence>APPLERPTPPPPTAAQPPPATQKVTEVDTEKGRIAALTRIREVVFGMQDGLLTTATLGAAVAGATDSSRTVIIAGLAGALGGMMSMSAGAFLGSRAEREIQESELAREAHEIEFKPEEELAELIEIYRREGFGYDEAVEMAERVAQDRDLMLRTLAEKELGLSPDLEVSPAKDAAAMGASYIVGAMLPLIPYFILESVT</sequence>
<dbReference type="GO" id="GO:0030026">
    <property type="term" value="P:intracellular manganese ion homeostasis"/>
    <property type="evidence" value="ECO:0007669"/>
    <property type="project" value="InterPro"/>
</dbReference>
<feature type="transmembrane region" description="Helical" evidence="6">
    <location>
        <begin position="174"/>
        <end position="195"/>
    </location>
</feature>
<gene>
    <name evidence="7" type="ORF">S01H1_82132</name>
</gene>
<evidence type="ECO:0000313" key="7">
    <source>
        <dbReference type="EMBL" id="GAG47767.1"/>
    </source>
</evidence>
<protein>
    <submittedName>
        <fullName evidence="7">Uncharacterized protein</fullName>
    </submittedName>
</protein>
<accession>X0YL65</accession>
<proteinExistence type="predicted"/>
<evidence type="ECO:0000256" key="2">
    <source>
        <dbReference type="ARBA" id="ARBA00022692"/>
    </source>
</evidence>
<dbReference type="Pfam" id="PF01988">
    <property type="entry name" value="VIT1"/>
    <property type="match status" value="1"/>
</dbReference>
<feature type="non-terminal residue" evidence="7">
    <location>
        <position position="1"/>
    </location>
</feature>